<name>A0ABR0QK61_GOSAR</name>
<evidence type="ECO:0000313" key="2">
    <source>
        <dbReference type="Proteomes" id="UP001358586"/>
    </source>
</evidence>
<sequence length="71" mass="8051">MATLLRKVGIGVQFDIGDLIFGEICQHAEKEGLFKLLSNEVATNERQIKDLKAQNSKPLDMKLDILVRQLR</sequence>
<proteinExistence type="predicted"/>
<organism evidence="1 2">
    <name type="scientific">Gossypium arboreum</name>
    <name type="common">Tree cotton</name>
    <name type="synonym">Gossypium nanking</name>
    <dbReference type="NCBI Taxonomy" id="29729"/>
    <lineage>
        <taxon>Eukaryota</taxon>
        <taxon>Viridiplantae</taxon>
        <taxon>Streptophyta</taxon>
        <taxon>Embryophyta</taxon>
        <taxon>Tracheophyta</taxon>
        <taxon>Spermatophyta</taxon>
        <taxon>Magnoliopsida</taxon>
        <taxon>eudicotyledons</taxon>
        <taxon>Gunneridae</taxon>
        <taxon>Pentapetalae</taxon>
        <taxon>rosids</taxon>
        <taxon>malvids</taxon>
        <taxon>Malvales</taxon>
        <taxon>Malvaceae</taxon>
        <taxon>Malvoideae</taxon>
        <taxon>Gossypium</taxon>
    </lineage>
</organism>
<keyword evidence="2" id="KW-1185">Reference proteome</keyword>
<gene>
    <name evidence="1" type="ORF">PVK06_008390</name>
</gene>
<dbReference type="Proteomes" id="UP001358586">
    <property type="component" value="Chromosome 3"/>
</dbReference>
<comment type="caution">
    <text evidence="1">The sequence shown here is derived from an EMBL/GenBank/DDBJ whole genome shotgun (WGS) entry which is preliminary data.</text>
</comment>
<reference evidence="1 2" key="1">
    <citation type="submission" date="2023-03" db="EMBL/GenBank/DDBJ databases">
        <title>WGS of Gossypium arboreum.</title>
        <authorList>
            <person name="Yu D."/>
        </authorList>
    </citation>
    <scope>NUCLEOTIDE SEQUENCE [LARGE SCALE GENOMIC DNA]</scope>
    <source>
        <tissue evidence="1">Leaf</tissue>
    </source>
</reference>
<protein>
    <submittedName>
        <fullName evidence="1">Uncharacterized protein</fullName>
    </submittedName>
</protein>
<dbReference type="EMBL" id="JARKNE010000003">
    <property type="protein sequence ID" value="KAK5839585.1"/>
    <property type="molecule type" value="Genomic_DNA"/>
</dbReference>
<evidence type="ECO:0000313" key="1">
    <source>
        <dbReference type="EMBL" id="KAK5839585.1"/>
    </source>
</evidence>
<accession>A0ABR0QK61</accession>